<protein>
    <submittedName>
        <fullName evidence="9">Putative accessory gene regulator protein</fullName>
    </submittedName>
</protein>
<keyword evidence="4 8" id="KW-0812">Transmembrane</keyword>
<evidence type="ECO:0000256" key="6">
    <source>
        <dbReference type="ARBA" id="ARBA00022989"/>
    </source>
</evidence>
<evidence type="ECO:0000256" key="8">
    <source>
        <dbReference type="SAM" id="Phobius"/>
    </source>
</evidence>
<evidence type="ECO:0000256" key="1">
    <source>
        <dbReference type="ARBA" id="ARBA00022475"/>
    </source>
</evidence>
<keyword evidence="1" id="KW-1003">Cell membrane</keyword>
<keyword evidence="7 8" id="KW-0472">Membrane</keyword>
<evidence type="ECO:0000313" key="9">
    <source>
        <dbReference type="EMBL" id="TEB05792.1"/>
    </source>
</evidence>
<evidence type="ECO:0000256" key="5">
    <source>
        <dbReference type="ARBA" id="ARBA00022801"/>
    </source>
</evidence>
<sequence>MMKAFARRIAVTMGTQLQVERAKIDIFAYGLEIILGTLVQLTLLILLSFIIGAFKTTMVCLVAFASLRYFGGGTHLSTYSGCLIVGTALLLGLGKLAMTIDVSLAALTGISALTILTGIYIILRWAPAGTEKKQIKDESMRLRQRNKALFVLTVCSAVTMVLIQHELTVYAFAAVLGTLGSLFLITPWGYRAVKALDNIPNIFLRG</sequence>
<accession>A0A4Y7RAH0</accession>
<keyword evidence="10" id="KW-1185">Reference proteome</keyword>
<dbReference type="GO" id="GO:0016020">
    <property type="term" value="C:membrane"/>
    <property type="evidence" value="ECO:0007669"/>
    <property type="project" value="InterPro"/>
</dbReference>
<evidence type="ECO:0000313" key="10">
    <source>
        <dbReference type="Proteomes" id="UP000298324"/>
    </source>
</evidence>
<comment type="caution">
    <text evidence="9">The sequence shown here is derived from an EMBL/GenBank/DDBJ whole genome shotgun (WGS) entry which is preliminary data.</text>
</comment>
<evidence type="ECO:0000256" key="7">
    <source>
        <dbReference type="ARBA" id="ARBA00023136"/>
    </source>
</evidence>
<feature type="transmembrane region" description="Helical" evidence="8">
    <location>
        <begin position="147"/>
        <end position="163"/>
    </location>
</feature>
<dbReference type="GO" id="GO:0008233">
    <property type="term" value="F:peptidase activity"/>
    <property type="evidence" value="ECO:0007669"/>
    <property type="project" value="UniProtKB-KW"/>
</dbReference>
<evidence type="ECO:0000256" key="2">
    <source>
        <dbReference type="ARBA" id="ARBA00022654"/>
    </source>
</evidence>
<feature type="transmembrane region" description="Helical" evidence="8">
    <location>
        <begin position="169"/>
        <end position="190"/>
    </location>
</feature>
<reference evidence="9 10" key="1">
    <citation type="journal article" date="2018" name="Environ. Microbiol.">
        <title>Novel energy conservation strategies and behaviour of Pelotomaculum schinkii driving syntrophic propionate catabolism.</title>
        <authorList>
            <person name="Hidalgo-Ahumada C.A.P."/>
            <person name="Nobu M.K."/>
            <person name="Narihiro T."/>
            <person name="Tamaki H."/>
            <person name="Liu W.T."/>
            <person name="Kamagata Y."/>
            <person name="Stams A.J.M."/>
            <person name="Imachi H."/>
            <person name="Sousa D.Z."/>
        </authorList>
    </citation>
    <scope>NUCLEOTIDE SEQUENCE [LARGE SCALE GENOMIC DNA]</scope>
    <source>
        <strain evidence="9 10">HH</strain>
    </source>
</reference>
<feature type="transmembrane region" description="Helical" evidence="8">
    <location>
        <begin position="38"/>
        <end position="64"/>
    </location>
</feature>
<dbReference type="AlphaFoldDB" id="A0A4Y7RAH0"/>
<feature type="transmembrane region" description="Helical" evidence="8">
    <location>
        <begin position="104"/>
        <end position="126"/>
    </location>
</feature>
<dbReference type="Proteomes" id="UP000298324">
    <property type="component" value="Unassembled WGS sequence"/>
</dbReference>
<dbReference type="SMART" id="SM00793">
    <property type="entry name" value="AgrB"/>
    <property type="match status" value="1"/>
</dbReference>
<evidence type="ECO:0000256" key="4">
    <source>
        <dbReference type="ARBA" id="ARBA00022692"/>
    </source>
</evidence>
<dbReference type="GO" id="GO:0006508">
    <property type="term" value="P:proteolysis"/>
    <property type="evidence" value="ECO:0007669"/>
    <property type="project" value="UniProtKB-KW"/>
</dbReference>
<keyword evidence="5" id="KW-0378">Hydrolase</keyword>
<gene>
    <name evidence="9" type="ORF">Psch_02833</name>
</gene>
<dbReference type="GO" id="GO:0009372">
    <property type="term" value="P:quorum sensing"/>
    <property type="evidence" value="ECO:0007669"/>
    <property type="project" value="UniProtKB-KW"/>
</dbReference>
<keyword evidence="6 8" id="KW-1133">Transmembrane helix</keyword>
<dbReference type="RefSeq" id="WP_134216567.1">
    <property type="nucleotide sequence ID" value="NZ_QFGA01000002.1"/>
</dbReference>
<feature type="transmembrane region" description="Helical" evidence="8">
    <location>
        <begin position="76"/>
        <end position="98"/>
    </location>
</feature>
<dbReference type="EMBL" id="QFGA01000002">
    <property type="protein sequence ID" value="TEB05792.1"/>
    <property type="molecule type" value="Genomic_DNA"/>
</dbReference>
<keyword evidence="3" id="KW-0645">Protease</keyword>
<keyword evidence="2" id="KW-0673">Quorum sensing</keyword>
<dbReference type="Pfam" id="PF04647">
    <property type="entry name" value="AgrB"/>
    <property type="match status" value="1"/>
</dbReference>
<proteinExistence type="predicted"/>
<evidence type="ECO:0000256" key="3">
    <source>
        <dbReference type="ARBA" id="ARBA00022670"/>
    </source>
</evidence>
<dbReference type="InterPro" id="IPR006741">
    <property type="entry name" value="AgrB"/>
</dbReference>
<name>A0A4Y7RAH0_9FIRM</name>
<organism evidence="9 10">
    <name type="scientific">Pelotomaculum schinkii</name>
    <dbReference type="NCBI Taxonomy" id="78350"/>
    <lineage>
        <taxon>Bacteria</taxon>
        <taxon>Bacillati</taxon>
        <taxon>Bacillota</taxon>
        <taxon>Clostridia</taxon>
        <taxon>Eubacteriales</taxon>
        <taxon>Desulfotomaculaceae</taxon>
        <taxon>Pelotomaculum</taxon>
    </lineage>
</organism>